<dbReference type="Proteomes" id="UP000198914">
    <property type="component" value="Unassembled WGS sequence"/>
</dbReference>
<organism evidence="1 2">
    <name type="scientific">Jannaschia faecimaris</name>
    <dbReference type="NCBI Taxonomy" id="1244108"/>
    <lineage>
        <taxon>Bacteria</taxon>
        <taxon>Pseudomonadati</taxon>
        <taxon>Pseudomonadota</taxon>
        <taxon>Alphaproteobacteria</taxon>
        <taxon>Rhodobacterales</taxon>
        <taxon>Roseobacteraceae</taxon>
        <taxon>Jannaschia</taxon>
    </lineage>
</organism>
<keyword evidence="2" id="KW-1185">Reference proteome</keyword>
<sequence>MANLAKTTVFKSISSQKETQLDKTTLVVRRIIEDEAEVRHKKTARLRKARFEREADTPDM</sequence>
<gene>
    <name evidence="1" type="ORF">SAMN05444004_1374</name>
</gene>
<dbReference type="EMBL" id="FNPX01000037">
    <property type="protein sequence ID" value="SDZ62055.1"/>
    <property type="molecule type" value="Genomic_DNA"/>
</dbReference>
<proteinExistence type="predicted"/>
<name>A0A1H3UJR6_9RHOB</name>
<evidence type="ECO:0000313" key="2">
    <source>
        <dbReference type="Proteomes" id="UP000198914"/>
    </source>
</evidence>
<dbReference type="OrthoDB" id="7875526at2"/>
<dbReference type="AlphaFoldDB" id="A0A1H3UJR6"/>
<dbReference type="RefSeq" id="WP_092647986.1">
    <property type="nucleotide sequence ID" value="NZ_FNPX01000037.1"/>
</dbReference>
<evidence type="ECO:0000313" key="1">
    <source>
        <dbReference type="EMBL" id="SDZ62055.1"/>
    </source>
</evidence>
<reference evidence="2" key="1">
    <citation type="submission" date="2016-10" db="EMBL/GenBank/DDBJ databases">
        <authorList>
            <person name="Varghese N."/>
            <person name="Submissions S."/>
        </authorList>
    </citation>
    <scope>NUCLEOTIDE SEQUENCE [LARGE SCALE GENOMIC DNA]</scope>
    <source>
        <strain evidence="2">DSM 100420</strain>
    </source>
</reference>
<protein>
    <submittedName>
        <fullName evidence="1">Uncharacterized protein</fullName>
    </submittedName>
</protein>
<accession>A0A1H3UJR6</accession>